<dbReference type="EMBL" id="CAJVPV010003280">
    <property type="protein sequence ID" value="CAG8548020.1"/>
    <property type="molecule type" value="Genomic_DNA"/>
</dbReference>
<evidence type="ECO:0000313" key="2">
    <source>
        <dbReference type="Proteomes" id="UP000789342"/>
    </source>
</evidence>
<feature type="non-terminal residue" evidence="1">
    <location>
        <position position="494"/>
    </location>
</feature>
<sequence length="494" mass="56528">MDIDEFDNLSEIFDFEEDMMSDGTFTDMIKDNDAEKRELDRDRLNSLTFSSDLEFLTDVTSDFSDSNSKLPDGRCLLEKTQNSIALDGDNEKESRNRFFSEKKKPEVSRKMLTPIVFEDDEDEQGNHGRSLSEESDIPLGFVNLEKVNSDGSIFSHITTKAFNPPNRSVFSRVNFKNENNTNCNVFSRVYLKDKRIAAHCGVMSRVSYKANLSEPLNGNAGVGHASLSCSEFPTEIVNKKFTIKPLMSSQSVSKKSPEEKKTAILHLQELKIGSFTNNFPCAIELNPNEHTVNFINLQANGIQTEGPHRLNIHIKGVENYVRDGYEIEIGLKKKIRKWIIPVRNVINIDEVTLSIDPTDGIINKAESINMVVSDREGPDNLKYWDNMFREIQNLSVEPITITDLPIMKVPIRINYEKKRIPCQFLSNISLKDFLQLMRQKCNDQTICQPFSCAMNGINGILGVYDERDWEACKMMMTENWDEFNVKDKYEITLE</sequence>
<organism evidence="1 2">
    <name type="scientific">Acaulospora morrowiae</name>
    <dbReference type="NCBI Taxonomy" id="94023"/>
    <lineage>
        <taxon>Eukaryota</taxon>
        <taxon>Fungi</taxon>
        <taxon>Fungi incertae sedis</taxon>
        <taxon>Mucoromycota</taxon>
        <taxon>Glomeromycotina</taxon>
        <taxon>Glomeromycetes</taxon>
        <taxon>Diversisporales</taxon>
        <taxon>Acaulosporaceae</taxon>
        <taxon>Acaulospora</taxon>
    </lineage>
</organism>
<dbReference type="OrthoDB" id="2373731at2759"/>
<dbReference type="AlphaFoldDB" id="A0A9N9FPT3"/>
<keyword evidence="2" id="KW-1185">Reference proteome</keyword>
<evidence type="ECO:0000313" key="1">
    <source>
        <dbReference type="EMBL" id="CAG8548020.1"/>
    </source>
</evidence>
<proteinExistence type="predicted"/>
<name>A0A9N9FPT3_9GLOM</name>
<reference evidence="1" key="1">
    <citation type="submission" date="2021-06" db="EMBL/GenBank/DDBJ databases">
        <authorList>
            <person name="Kallberg Y."/>
            <person name="Tangrot J."/>
            <person name="Rosling A."/>
        </authorList>
    </citation>
    <scope>NUCLEOTIDE SEQUENCE</scope>
    <source>
        <strain evidence="1">CL551</strain>
    </source>
</reference>
<accession>A0A9N9FPT3</accession>
<protein>
    <submittedName>
        <fullName evidence="1">9079_t:CDS:1</fullName>
    </submittedName>
</protein>
<gene>
    <name evidence="1" type="ORF">AMORRO_LOCUS5438</name>
</gene>
<comment type="caution">
    <text evidence="1">The sequence shown here is derived from an EMBL/GenBank/DDBJ whole genome shotgun (WGS) entry which is preliminary data.</text>
</comment>
<dbReference type="Proteomes" id="UP000789342">
    <property type="component" value="Unassembled WGS sequence"/>
</dbReference>